<accession>A0A8S1LDY5</accession>
<keyword evidence="3" id="KW-1185">Reference proteome</keyword>
<dbReference type="AlphaFoldDB" id="A0A8S1LDY5"/>
<evidence type="ECO:0000256" key="1">
    <source>
        <dbReference type="SAM" id="MobiDB-lite"/>
    </source>
</evidence>
<organism evidence="2 3">
    <name type="scientific">Paramecium primaurelia</name>
    <dbReference type="NCBI Taxonomy" id="5886"/>
    <lineage>
        <taxon>Eukaryota</taxon>
        <taxon>Sar</taxon>
        <taxon>Alveolata</taxon>
        <taxon>Ciliophora</taxon>
        <taxon>Intramacronucleata</taxon>
        <taxon>Oligohymenophorea</taxon>
        <taxon>Peniculida</taxon>
        <taxon>Parameciidae</taxon>
        <taxon>Paramecium</taxon>
    </lineage>
</organism>
<evidence type="ECO:0000313" key="2">
    <source>
        <dbReference type="EMBL" id="CAD8065079.1"/>
    </source>
</evidence>
<comment type="caution">
    <text evidence="2">The sequence shown here is derived from an EMBL/GenBank/DDBJ whole genome shotgun (WGS) entry which is preliminary data.</text>
</comment>
<dbReference type="Proteomes" id="UP000688137">
    <property type="component" value="Unassembled WGS sequence"/>
</dbReference>
<dbReference type="OMA" id="LINQYCP"/>
<reference evidence="2" key="1">
    <citation type="submission" date="2021-01" db="EMBL/GenBank/DDBJ databases">
        <authorList>
            <consortium name="Genoscope - CEA"/>
            <person name="William W."/>
        </authorList>
    </citation>
    <scope>NUCLEOTIDE SEQUENCE</scope>
</reference>
<gene>
    <name evidence="2" type="ORF">PPRIM_AZ9-3.1.T0370087</name>
</gene>
<protein>
    <submittedName>
        <fullName evidence="2">Uncharacterized protein</fullName>
    </submittedName>
</protein>
<feature type="region of interest" description="Disordered" evidence="1">
    <location>
        <begin position="98"/>
        <end position="121"/>
    </location>
</feature>
<sequence>MNSNQFHEDGDPQEQFLEAFKELLDIQNQRIQNGNDLINQYCPQLLYPIIVPTQIPNTFIINMGPYYPHIQQPQLHPQINQQQSTPQQLQQNIIQNRPNIKEEELDDNKQFKGNWLQQKKQ</sequence>
<proteinExistence type="predicted"/>
<feature type="compositionally biased region" description="Basic and acidic residues" evidence="1">
    <location>
        <begin position="99"/>
        <end position="110"/>
    </location>
</feature>
<evidence type="ECO:0000313" key="3">
    <source>
        <dbReference type="Proteomes" id="UP000688137"/>
    </source>
</evidence>
<name>A0A8S1LDY5_PARPR</name>
<dbReference type="EMBL" id="CAJJDM010000036">
    <property type="protein sequence ID" value="CAD8065079.1"/>
    <property type="molecule type" value="Genomic_DNA"/>
</dbReference>